<dbReference type="SUPFAM" id="SSF55073">
    <property type="entry name" value="Nucleotide cyclase"/>
    <property type="match status" value="1"/>
</dbReference>
<dbReference type="PANTHER" id="PTHR44757">
    <property type="entry name" value="DIGUANYLATE CYCLASE DGCP"/>
    <property type="match status" value="1"/>
</dbReference>
<dbReference type="InterPro" id="IPR001633">
    <property type="entry name" value="EAL_dom"/>
</dbReference>
<evidence type="ECO:0000313" key="6">
    <source>
        <dbReference type="Proteomes" id="UP000481621"/>
    </source>
</evidence>
<dbReference type="CDD" id="cd00130">
    <property type="entry name" value="PAS"/>
    <property type="match status" value="1"/>
</dbReference>
<dbReference type="InterPro" id="IPR043128">
    <property type="entry name" value="Rev_trsase/Diguanyl_cyclase"/>
</dbReference>
<dbReference type="Gene3D" id="3.30.70.270">
    <property type="match status" value="1"/>
</dbReference>
<dbReference type="PROSITE" id="PS50887">
    <property type="entry name" value="GGDEF"/>
    <property type="match status" value="1"/>
</dbReference>
<proteinExistence type="predicted"/>
<dbReference type="InterPro" id="IPR035965">
    <property type="entry name" value="PAS-like_dom_sf"/>
</dbReference>
<dbReference type="InterPro" id="IPR000160">
    <property type="entry name" value="GGDEF_dom"/>
</dbReference>
<organism evidence="5 6">
    <name type="scientific">Neobacillus thermocopriae</name>
    <dbReference type="NCBI Taxonomy" id="1215031"/>
    <lineage>
        <taxon>Bacteria</taxon>
        <taxon>Bacillati</taxon>
        <taxon>Bacillota</taxon>
        <taxon>Bacilli</taxon>
        <taxon>Bacillales</taxon>
        <taxon>Bacillaceae</taxon>
        <taxon>Neobacillus</taxon>
    </lineage>
</organism>
<dbReference type="AlphaFoldDB" id="A0A6B3TS76"/>
<evidence type="ECO:0000259" key="1">
    <source>
        <dbReference type="PROSITE" id="PS50112"/>
    </source>
</evidence>
<evidence type="ECO:0000313" key="5">
    <source>
        <dbReference type="EMBL" id="NEX79219.1"/>
    </source>
</evidence>
<feature type="domain" description="EAL" evidence="3">
    <location>
        <begin position="311"/>
        <end position="561"/>
    </location>
</feature>
<dbReference type="SUPFAM" id="SSF55785">
    <property type="entry name" value="PYP-like sensor domain (PAS domain)"/>
    <property type="match status" value="1"/>
</dbReference>
<evidence type="ECO:0000259" key="3">
    <source>
        <dbReference type="PROSITE" id="PS50883"/>
    </source>
</evidence>
<comment type="caution">
    <text evidence="5">The sequence shown here is derived from an EMBL/GenBank/DDBJ whole genome shotgun (WGS) entry which is preliminary data.</text>
</comment>
<feature type="domain" description="PAS" evidence="1">
    <location>
        <begin position="18"/>
        <end position="63"/>
    </location>
</feature>
<dbReference type="SUPFAM" id="SSF141868">
    <property type="entry name" value="EAL domain-like"/>
    <property type="match status" value="1"/>
</dbReference>
<keyword evidence="6" id="KW-1185">Reference proteome</keyword>
<dbReference type="Gene3D" id="3.20.20.450">
    <property type="entry name" value="EAL domain"/>
    <property type="match status" value="1"/>
</dbReference>
<dbReference type="SMART" id="SM00267">
    <property type="entry name" value="GGDEF"/>
    <property type="match status" value="1"/>
</dbReference>
<dbReference type="SMART" id="SM00086">
    <property type="entry name" value="PAC"/>
    <property type="match status" value="1"/>
</dbReference>
<dbReference type="PROSITE" id="PS50113">
    <property type="entry name" value="PAC"/>
    <property type="match status" value="1"/>
</dbReference>
<dbReference type="InterPro" id="IPR035919">
    <property type="entry name" value="EAL_sf"/>
</dbReference>
<dbReference type="Pfam" id="PF00990">
    <property type="entry name" value="GGDEF"/>
    <property type="match status" value="1"/>
</dbReference>
<feature type="domain" description="GGDEF" evidence="4">
    <location>
        <begin position="170"/>
        <end position="302"/>
    </location>
</feature>
<dbReference type="CDD" id="cd01948">
    <property type="entry name" value="EAL"/>
    <property type="match status" value="1"/>
</dbReference>
<dbReference type="PANTHER" id="PTHR44757:SF2">
    <property type="entry name" value="BIOFILM ARCHITECTURE MAINTENANCE PROTEIN MBAA"/>
    <property type="match status" value="1"/>
</dbReference>
<gene>
    <name evidence="5" type="ORF">G4Z05_10060</name>
</gene>
<name>A0A6B3TS76_9BACI</name>
<dbReference type="NCBIfam" id="TIGR00229">
    <property type="entry name" value="sensory_box"/>
    <property type="match status" value="1"/>
</dbReference>
<dbReference type="PROSITE" id="PS50112">
    <property type="entry name" value="PAS"/>
    <property type="match status" value="1"/>
</dbReference>
<evidence type="ECO:0000259" key="4">
    <source>
        <dbReference type="PROSITE" id="PS50887"/>
    </source>
</evidence>
<dbReference type="PROSITE" id="PS50883">
    <property type="entry name" value="EAL"/>
    <property type="match status" value="1"/>
</dbReference>
<dbReference type="InterPro" id="IPR000014">
    <property type="entry name" value="PAS"/>
</dbReference>
<dbReference type="EMBL" id="JAAIUV010000014">
    <property type="protein sequence ID" value="NEX79219.1"/>
    <property type="molecule type" value="Genomic_DNA"/>
</dbReference>
<dbReference type="InterPro" id="IPR029787">
    <property type="entry name" value="Nucleotide_cyclase"/>
</dbReference>
<dbReference type="RefSeq" id="WP_163251833.1">
    <property type="nucleotide sequence ID" value="NZ_JAAIUV010000014.1"/>
</dbReference>
<dbReference type="InterPro" id="IPR052155">
    <property type="entry name" value="Biofilm_reg_signaling"/>
</dbReference>
<evidence type="ECO:0000259" key="2">
    <source>
        <dbReference type="PROSITE" id="PS50113"/>
    </source>
</evidence>
<reference evidence="5" key="1">
    <citation type="submission" date="2020-02" db="EMBL/GenBank/DDBJ databases">
        <title>Bacillus sedimentmangrovi sp. nov., isolated from sediment of the mangrove ecosystem.</title>
        <authorList>
            <person name="Liu G."/>
        </authorList>
    </citation>
    <scope>NUCLEOTIDE SEQUENCE [LARGE SCALE GENOMIC DNA]</scope>
    <source>
        <strain evidence="5">SgZ-7</strain>
    </source>
</reference>
<dbReference type="InterPro" id="IPR001610">
    <property type="entry name" value="PAC"/>
</dbReference>
<sequence>MIYDLQDSIKDKDLLLKELADIKFALDQSSIVAITDEDGIITYVNETFCKISKYSKNELIGKTHKVVNSGYHTKEFFKDMWNTIQRGEVWQGEIKNKAKDGSFYWVKSTIVPFLDNEGKPHQYISIRQDITKQKEIEEKNLYYVHHDALTGLRNRRCFNKDLSKWITETEQMALLFLDLNRFKFVNDTLGHSIGDQILRDVAKRLSDHLNGKSELYRFGGDEFIIVIKDRTPDEVRTLANEIIKQLEEPFFHEKEKLYLGASIGVSFFPDDGNDIESLVIKADMAMYKAKKGGGHFVQFYTSDIYEEMTKTIHLEAELRQALEKEQFKLHYQPQVDISSNKIIGVEALIRWEHPVLGNISPFEFIPIAEETGLIVPITEWVLRTACRQNQRWQEADISPFIIGVNISSSLVNKDLVPMVKRILKETKLKPDYLEIELTESIMQDPKITLPILKELKELGIRISIDDFGTGYSSLAYLRQLPIDRLKIDRSFIDEMKKDNGAIVQAIIDLGTRLCLNVIAEGIETNEQLDLLTQLNCKEGQGYYFSRPLSSNEILPVLQGTNVVNNN</sequence>
<protein>
    <submittedName>
        <fullName evidence="5">EAL domain-containing protein</fullName>
    </submittedName>
</protein>
<feature type="domain" description="PAC" evidence="2">
    <location>
        <begin position="90"/>
        <end position="142"/>
    </location>
</feature>
<dbReference type="SMART" id="SM00052">
    <property type="entry name" value="EAL"/>
    <property type="match status" value="1"/>
</dbReference>
<dbReference type="CDD" id="cd01949">
    <property type="entry name" value="GGDEF"/>
    <property type="match status" value="1"/>
</dbReference>
<accession>A0A6B3TS76</accession>
<dbReference type="NCBIfam" id="TIGR00254">
    <property type="entry name" value="GGDEF"/>
    <property type="match status" value="1"/>
</dbReference>
<dbReference type="FunFam" id="3.20.20.450:FF:000001">
    <property type="entry name" value="Cyclic di-GMP phosphodiesterase yahA"/>
    <property type="match status" value="1"/>
</dbReference>
<dbReference type="Pfam" id="PF00563">
    <property type="entry name" value="EAL"/>
    <property type="match status" value="1"/>
</dbReference>
<dbReference type="Proteomes" id="UP000481621">
    <property type="component" value="Unassembled WGS sequence"/>
</dbReference>
<dbReference type="Gene3D" id="3.30.450.20">
    <property type="entry name" value="PAS domain"/>
    <property type="match status" value="1"/>
</dbReference>
<dbReference type="InterPro" id="IPR000700">
    <property type="entry name" value="PAS-assoc_C"/>
</dbReference>
<dbReference type="Pfam" id="PF13426">
    <property type="entry name" value="PAS_9"/>
    <property type="match status" value="1"/>
</dbReference>